<reference evidence="8 9" key="1">
    <citation type="submission" date="2020-12" db="EMBL/GenBank/DDBJ databases">
        <title>Concerted genomic and epigenomic changes stabilize Arabidopsis allopolyploids.</title>
        <authorList>
            <person name="Chen Z."/>
        </authorList>
    </citation>
    <scope>NUCLEOTIDE SEQUENCE [LARGE SCALE GENOMIC DNA]</scope>
    <source>
        <strain evidence="8">Allo738</strain>
        <tissue evidence="8">Leaf</tissue>
    </source>
</reference>
<gene>
    <name evidence="8" type="ORF">ISN45_At03g004000</name>
</gene>
<dbReference type="PANTHER" id="PTHR12596:SF1">
    <property type="entry name" value="EXPORTIN-4"/>
    <property type="match status" value="1"/>
</dbReference>
<dbReference type="FunFam" id="1.25.10.10:FF:000903">
    <property type="entry name" value="Exportin-4 protein"/>
    <property type="match status" value="1"/>
</dbReference>
<evidence type="ECO:0000256" key="3">
    <source>
        <dbReference type="ARBA" id="ARBA00009466"/>
    </source>
</evidence>
<dbReference type="PANTHER" id="PTHR12596">
    <property type="entry name" value="EXPORTIN 4,7-RELATED"/>
    <property type="match status" value="1"/>
</dbReference>
<organism evidence="8 9">
    <name type="scientific">Arabidopsis thaliana x Arabidopsis arenosa</name>
    <dbReference type="NCBI Taxonomy" id="1240361"/>
    <lineage>
        <taxon>Eukaryota</taxon>
        <taxon>Viridiplantae</taxon>
        <taxon>Streptophyta</taxon>
        <taxon>Embryophyta</taxon>
        <taxon>Tracheophyta</taxon>
        <taxon>Spermatophyta</taxon>
        <taxon>Magnoliopsida</taxon>
        <taxon>eudicotyledons</taxon>
        <taxon>Gunneridae</taxon>
        <taxon>Pentapetalae</taxon>
        <taxon>rosids</taxon>
        <taxon>malvids</taxon>
        <taxon>Brassicales</taxon>
        <taxon>Brassicaceae</taxon>
        <taxon>Camelineae</taxon>
        <taxon>Arabidopsis</taxon>
    </lineage>
</organism>
<evidence type="ECO:0000256" key="6">
    <source>
        <dbReference type="ARBA" id="ARBA00022927"/>
    </source>
</evidence>
<evidence type="ECO:0000256" key="7">
    <source>
        <dbReference type="ARBA" id="ARBA00023242"/>
    </source>
</evidence>
<evidence type="ECO:0000313" key="9">
    <source>
        <dbReference type="Proteomes" id="UP000694240"/>
    </source>
</evidence>
<evidence type="ECO:0000256" key="2">
    <source>
        <dbReference type="ARBA" id="ARBA00004496"/>
    </source>
</evidence>
<comment type="caution">
    <text evidence="8">The sequence shown here is derived from an EMBL/GenBank/DDBJ whole genome shotgun (WGS) entry which is preliminary data.</text>
</comment>
<dbReference type="GO" id="GO:0006611">
    <property type="term" value="P:protein export from nucleus"/>
    <property type="evidence" value="ECO:0007669"/>
    <property type="project" value="TreeGrafter"/>
</dbReference>
<dbReference type="GO" id="GO:0005049">
    <property type="term" value="F:nuclear export signal receptor activity"/>
    <property type="evidence" value="ECO:0007669"/>
    <property type="project" value="InterPro"/>
</dbReference>
<keyword evidence="6" id="KW-0653">Protein transport</keyword>
<name>A0A8T2ELH5_9BRAS</name>
<sequence length="1330" mass="148025">MSCGLALYVLQSHQSTSPKVVNIKRYFLLLGDRHNSIASVSTAITRMNRRKIRNASGLVLTSFIRRRKGIPVNNMEFDVQLKKLQIGLSAKNTVSISPALSPSDPFLRHFTLLNAATFLIRSTLHLLLLLLLYTFQSTRSDFFYLESDETVDFSGCRNQRFEEKMLGFSNGSGGGGVGAEDLAQLQSTMRAIELACSYIQINSNPVAAEATILSLHQSPQPYKACRYILENSQVANARFQAAAAIRESAIREWSFLATDDKGGLISFCLGYVMQHANSSEGYVLSKVSSVAAQLMKRGWLEFTPAQKEVFFYQINQAILGSHGLDVQFIGVNFLESLVSEFSPSTSSAMGLPREFHENCRKSLEQNFLKTFYQWAQNAALSVTSKIIESHSSVPEVKVCNATLRLMHQILNWEFPYSKGGTRASINVFSDGIRPDNALSRKTECVIVQPGASWCDVLLSSSHVGWLINFYSSVRQKFDLEGYWLDCPVAVSARKLIVQLCSLAGEIFPSNNVQMRDQHLLLLLTGVLPWIDPPDVISKEIEEGRSGSEMIDGCRALLSIGTVTTPVVFDQLLRSLRPFGTLTLLSMLMGEVVKVLMANSTDEETWSYEARDILLDTWTTLLTSMDGSGGNAWLPPEGIHAAASLFSLIVESELKVASASATTEDDADCLASVSAMDERLGSYALIARAAVDATIPFLAKLFSDHVARLHQGRGTVDPTETLEEVYSLLLIIGHVLADEGEGETALVPDALQSHFVDVVEANNHPVVVLSSSIIKFAEQCLDAEMRSSIFSPRLMEAVIWFLARWSFTYLLLVEECNLGSNKLQSLPSRACLFTYFNEHNQGKFVLDIIVRISLTSLTSYPGEKDLQELTCFQLLHALVRRRNICFHLLSLDSWRNLANAFANDKTLFLLNSVSQRSLAQTLVLSAYGMRSSDASNQYVKDLMAHMTSSLVDLSNSSDLKNLAQQPDIIMLVSCVLERLRGAASATEPRTQRAIYEMGLSVMNPVLRLLEVYKHESAVIYLLLKFVVDWVDGQLSYLEAHETAVVINFCMSLLQIYSSHNIGKISLSLSSTLLNEAKTEKYKDLRALLQLLSHLCSKDMVDFSSDSIETQSTNISQVVYFGLHIITPLITLELLKYPKLCFDYFSLISHMLEVYPETLAQLNNDAFSHVLTTVDFGLHQQDVDIVTMCLRALKALASYHYKEKNAGNSGLGSHAAGHTDPNGVFHEGILSRFLRTLLHFLLFEDYSTDLVSTAADALFPLILCEPNLYQGLGNELIEKQANPNFKTRLANALQVLTTSNQLSSSLDRLNYQRFRKNLNNFLVEVRGFLKTR</sequence>
<dbReference type="InterPro" id="IPR044189">
    <property type="entry name" value="XPO4/7-like"/>
</dbReference>
<proteinExistence type="inferred from homology"/>
<dbReference type="Proteomes" id="UP000694240">
    <property type="component" value="Chromosome 3"/>
</dbReference>
<dbReference type="GO" id="GO:0005737">
    <property type="term" value="C:cytoplasm"/>
    <property type="evidence" value="ECO:0007669"/>
    <property type="project" value="UniProtKB-SubCell"/>
</dbReference>
<keyword evidence="9" id="KW-1185">Reference proteome</keyword>
<evidence type="ECO:0000256" key="4">
    <source>
        <dbReference type="ARBA" id="ARBA00022448"/>
    </source>
</evidence>
<comment type="similarity">
    <text evidence="3">Belongs to the exportin family.</text>
</comment>
<dbReference type="FunFam" id="1.25.10.10:FF:000287">
    <property type="entry name" value="Exportin-4 protein"/>
    <property type="match status" value="1"/>
</dbReference>
<evidence type="ECO:0000313" key="8">
    <source>
        <dbReference type="EMBL" id="KAG7624002.1"/>
    </source>
</evidence>
<keyword evidence="4" id="KW-0813">Transport</keyword>
<protein>
    <submittedName>
        <fullName evidence="8">Armadillo-type fold</fullName>
    </submittedName>
</protein>
<dbReference type="EMBL" id="JAEFBK010000003">
    <property type="protein sequence ID" value="KAG7624002.1"/>
    <property type="molecule type" value="Genomic_DNA"/>
</dbReference>
<dbReference type="GO" id="GO:0005643">
    <property type="term" value="C:nuclear pore"/>
    <property type="evidence" value="ECO:0007669"/>
    <property type="project" value="TreeGrafter"/>
</dbReference>
<accession>A0A8T2ELH5</accession>
<evidence type="ECO:0000256" key="1">
    <source>
        <dbReference type="ARBA" id="ARBA00004123"/>
    </source>
</evidence>
<comment type="subcellular location">
    <subcellularLocation>
        <location evidence="2">Cytoplasm</location>
    </subcellularLocation>
    <subcellularLocation>
        <location evidence="1">Nucleus</location>
    </subcellularLocation>
</comment>
<keyword evidence="7" id="KW-0539">Nucleus</keyword>
<evidence type="ECO:0000256" key="5">
    <source>
        <dbReference type="ARBA" id="ARBA00022490"/>
    </source>
</evidence>
<keyword evidence="5" id="KW-0963">Cytoplasm</keyword>